<accession>C1MNC1</accession>
<dbReference type="InterPro" id="IPR044233">
    <property type="entry name" value="CYP23-like"/>
</dbReference>
<feature type="domain" description="PPIase cyclophilin-type" evidence="2">
    <location>
        <begin position="42"/>
        <end position="193"/>
    </location>
</feature>
<sequence>MTTTRASFLLALTLLAFCAFPSFARASPRLSDERLVFQTTKGDIEMAFFPDVAPTTVAHILDLARRGLYTTNHFFRVDAGFVAQVADVASGGRSAPLDAYQREIARRTLPGEFSDVKHARGILSMGRHADPNSATSSFSILLGDAPHLDKEYAVFGKVISGEETLRAMEAVKTKKDGIFVMPTERIEILSSYVKEKEGGGGGERGNVGALGGDCEAELKETKQRVVALVHEIEEIRRRKLPGR</sequence>
<dbReference type="PANTHER" id="PTHR47511">
    <property type="entry name" value="PEPTIDYL-PROLYL CIS-TRANS ISOMERASE CYP23"/>
    <property type="match status" value="1"/>
</dbReference>
<feature type="signal peptide" evidence="1">
    <location>
        <begin position="1"/>
        <end position="26"/>
    </location>
</feature>
<dbReference type="STRING" id="564608.C1MNC1"/>
<evidence type="ECO:0000256" key="1">
    <source>
        <dbReference type="SAM" id="SignalP"/>
    </source>
</evidence>
<evidence type="ECO:0000259" key="2">
    <source>
        <dbReference type="PROSITE" id="PS50072"/>
    </source>
</evidence>
<proteinExistence type="predicted"/>
<dbReference type="OrthoDB" id="408413at2759"/>
<dbReference type="Gene3D" id="2.40.100.10">
    <property type="entry name" value="Cyclophilin-like"/>
    <property type="match status" value="1"/>
</dbReference>
<name>C1MNC1_MICPC</name>
<protein>
    <submittedName>
        <fullName evidence="3">Predicted protein</fullName>
    </submittedName>
</protein>
<dbReference type="GeneID" id="9682993"/>
<dbReference type="RefSeq" id="XP_003057078.1">
    <property type="nucleotide sequence ID" value="XM_003057032.1"/>
</dbReference>
<dbReference type="KEGG" id="mpp:MICPUCDRAFT_37402"/>
<keyword evidence="4" id="KW-1185">Reference proteome</keyword>
<dbReference type="InterPro" id="IPR002130">
    <property type="entry name" value="Cyclophilin-type_PPIase_dom"/>
</dbReference>
<dbReference type="PROSITE" id="PS50072">
    <property type="entry name" value="CSA_PPIASE_2"/>
    <property type="match status" value="1"/>
</dbReference>
<reference evidence="3 4" key="1">
    <citation type="journal article" date="2009" name="Science">
        <title>Green evolution and dynamic adaptations revealed by genomes of the marine picoeukaryotes Micromonas.</title>
        <authorList>
            <person name="Worden A.Z."/>
            <person name="Lee J.H."/>
            <person name="Mock T."/>
            <person name="Rouze P."/>
            <person name="Simmons M.P."/>
            <person name="Aerts A.L."/>
            <person name="Allen A.E."/>
            <person name="Cuvelier M.L."/>
            <person name="Derelle E."/>
            <person name="Everett M.V."/>
            <person name="Foulon E."/>
            <person name="Grimwood J."/>
            <person name="Gundlach H."/>
            <person name="Henrissat B."/>
            <person name="Napoli C."/>
            <person name="McDonald S.M."/>
            <person name="Parker M.S."/>
            <person name="Rombauts S."/>
            <person name="Salamov A."/>
            <person name="Von Dassow P."/>
            <person name="Badger J.H."/>
            <person name="Coutinho P.M."/>
            <person name="Demir E."/>
            <person name="Dubchak I."/>
            <person name="Gentemann C."/>
            <person name="Eikrem W."/>
            <person name="Gready J.E."/>
            <person name="John U."/>
            <person name="Lanier W."/>
            <person name="Lindquist E.A."/>
            <person name="Lucas S."/>
            <person name="Mayer K.F."/>
            <person name="Moreau H."/>
            <person name="Not F."/>
            <person name="Otillar R."/>
            <person name="Panaud O."/>
            <person name="Pangilinan J."/>
            <person name="Paulsen I."/>
            <person name="Piegu B."/>
            <person name="Poliakov A."/>
            <person name="Robbens S."/>
            <person name="Schmutz J."/>
            <person name="Toulza E."/>
            <person name="Wyss T."/>
            <person name="Zelensky A."/>
            <person name="Zhou K."/>
            <person name="Armbrust E.V."/>
            <person name="Bhattacharya D."/>
            <person name="Goodenough U.W."/>
            <person name="Van de Peer Y."/>
            <person name="Grigoriev I.V."/>
        </authorList>
    </citation>
    <scope>NUCLEOTIDE SEQUENCE [LARGE SCALE GENOMIC DNA]</scope>
    <source>
        <strain evidence="3 4">CCMP1545</strain>
    </source>
</reference>
<dbReference type="eggNOG" id="KOG0884">
    <property type="taxonomic scope" value="Eukaryota"/>
</dbReference>
<gene>
    <name evidence="3" type="ORF">MICPUCDRAFT_37402</name>
</gene>
<evidence type="ECO:0000313" key="3">
    <source>
        <dbReference type="EMBL" id="EEH58723.1"/>
    </source>
</evidence>
<organism evidence="4">
    <name type="scientific">Micromonas pusilla (strain CCMP1545)</name>
    <name type="common">Picoplanktonic green alga</name>
    <dbReference type="NCBI Taxonomy" id="564608"/>
    <lineage>
        <taxon>Eukaryota</taxon>
        <taxon>Viridiplantae</taxon>
        <taxon>Chlorophyta</taxon>
        <taxon>Mamiellophyceae</taxon>
        <taxon>Mamiellales</taxon>
        <taxon>Mamiellaceae</taxon>
        <taxon>Micromonas</taxon>
    </lineage>
</organism>
<keyword evidence="1" id="KW-0732">Signal</keyword>
<dbReference type="Proteomes" id="UP000001876">
    <property type="component" value="Unassembled WGS sequence"/>
</dbReference>
<dbReference type="EMBL" id="GG663737">
    <property type="protein sequence ID" value="EEH58723.1"/>
    <property type="molecule type" value="Genomic_DNA"/>
</dbReference>
<dbReference type="Pfam" id="PF00160">
    <property type="entry name" value="Pro_isomerase"/>
    <property type="match status" value="1"/>
</dbReference>
<dbReference type="GO" id="GO:0003755">
    <property type="term" value="F:peptidyl-prolyl cis-trans isomerase activity"/>
    <property type="evidence" value="ECO:0007669"/>
    <property type="project" value="InterPro"/>
</dbReference>
<feature type="chain" id="PRO_5002911994" evidence="1">
    <location>
        <begin position="27"/>
        <end position="243"/>
    </location>
</feature>
<dbReference type="AlphaFoldDB" id="C1MNC1"/>
<dbReference type="CDD" id="cd00317">
    <property type="entry name" value="cyclophilin"/>
    <property type="match status" value="1"/>
</dbReference>
<dbReference type="InterPro" id="IPR029000">
    <property type="entry name" value="Cyclophilin-like_dom_sf"/>
</dbReference>
<evidence type="ECO:0000313" key="4">
    <source>
        <dbReference type="Proteomes" id="UP000001876"/>
    </source>
</evidence>
<dbReference type="SUPFAM" id="SSF50891">
    <property type="entry name" value="Cyclophilin-like"/>
    <property type="match status" value="1"/>
</dbReference>
<dbReference type="OMA" id="ITIHSTY"/>
<dbReference type="PANTHER" id="PTHR47511:SF1">
    <property type="entry name" value="PEPTIDYL-PROLYL CIS-TRANS ISOMERASE CYP23"/>
    <property type="match status" value="1"/>
</dbReference>